<dbReference type="AlphaFoldDB" id="A0A5E6U7T7"/>
<organism evidence="1 2">
    <name type="scientific">Pseudomonas fluorescens</name>
    <dbReference type="NCBI Taxonomy" id="294"/>
    <lineage>
        <taxon>Bacteria</taxon>
        <taxon>Pseudomonadati</taxon>
        <taxon>Pseudomonadota</taxon>
        <taxon>Gammaproteobacteria</taxon>
        <taxon>Pseudomonadales</taxon>
        <taxon>Pseudomonadaceae</taxon>
        <taxon>Pseudomonas</taxon>
    </lineage>
</organism>
<name>A0A5E6U7T7_PSEFL</name>
<dbReference type="Proteomes" id="UP000326953">
    <property type="component" value="Unassembled WGS sequence"/>
</dbReference>
<dbReference type="EMBL" id="CABVHK010000010">
    <property type="protein sequence ID" value="VVN01023.1"/>
    <property type="molecule type" value="Genomic_DNA"/>
</dbReference>
<reference evidence="1 2" key="1">
    <citation type="submission" date="2019-09" db="EMBL/GenBank/DDBJ databases">
        <authorList>
            <person name="Chandra G."/>
            <person name="Truman W A."/>
        </authorList>
    </citation>
    <scope>NUCLEOTIDE SEQUENCE [LARGE SCALE GENOMIC DNA]</scope>
    <source>
        <strain evidence="1">PS662</strain>
    </source>
</reference>
<proteinExistence type="predicted"/>
<evidence type="ECO:0000313" key="2">
    <source>
        <dbReference type="Proteomes" id="UP000326953"/>
    </source>
</evidence>
<protein>
    <submittedName>
        <fullName evidence="1">Uncharacterized protein</fullName>
    </submittedName>
</protein>
<evidence type="ECO:0000313" key="1">
    <source>
        <dbReference type="EMBL" id="VVN01023.1"/>
    </source>
</evidence>
<gene>
    <name evidence="1" type="ORF">PS662_03347</name>
</gene>
<accession>A0A5E6U7T7</accession>
<sequence>MDYGPLTHSLVGASSLAMGVNDNARCLETGDALKFIASKLAPTGVV</sequence>